<dbReference type="PANTHER" id="PTHR32282:SF27">
    <property type="entry name" value="PENICILLIN-BINDING PROTEIN 1A"/>
    <property type="match status" value="1"/>
</dbReference>
<keyword evidence="22" id="KW-0511">Multifunctional enzyme</keyword>
<sequence length="813" mass="90056">MKTVRILFHLVLLGLCAGIVTCGGIYLYLSPQLPAVEQLREIKLQTPMRVYTREGDLIGQFGEQKRNPLPYDRIPPQFVQALLAAEDDGFFRHVGIDFAGLLRAASELVLTGEKGSGGSTLTMQVARNYFLTLERTFTRKFKEILLSLEIERSLSKEEIFELYFNRIFLGHRSYGFEAAAQVYYGSHIGELDLAQYAMLAGLPKAPSSYNPISNPQRAKVRRDWILGRMAALGYITPEEYQQALQQPVSATHHGAKLAFNAPYAAEMARKEMLDRFGLAAYNDGFHVYTTISSELQLTANTAIVNGLVTYDQRHGYRGPEQQLPPRPDTNMLQLWQTRLQETAVIAGFVPAIVTNLEEQSIGILLTDGTETLLPWEHGPAEARPYRSENARGSAPTIAADIWAVGDLIRVEIREQGLFLAQIPEAQAALVALRPDDGAVLSVVGGLGFGKSKFNRATQATRQPGSNFKPFIYAAALENGFTAASIINDAPVVFEDAVLEDTWRPENDGGRFYGPTRLRWALTKSRNLVSIRLLQQLGIRKAINYSSRFGFDPDALAADLSLALGTQAITPMQLVAAYAAIANGGYRVEPYLIERIEDYRRDEIFRATPLTVCRDCEQTGDENAVTAEEGLEEVSMEDILAAEARQLPAAPRIMDARVAFILDSILKDVVTKGTARRARVLERTDIGGKTGTTNGPVDAWFSGYNPDVVATTWLGFDQNLLLGKREFGGSAALPIWIDYMRVALRDSRDLPREIPPGIVNVRIDPETGLLAKPGQAKAMFEFFRVEQVPTRSAPNQANEAGYKIQSENLQEQLF</sequence>
<dbReference type="EC" id="3.4.16.4" evidence="6"/>
<keyword evidence="15" id="KW-0378">Hydrolase</keyword>
<keyword evidence="9" id="KW-0997">Cell inner membrane</keyword>
<evidence type="ECO:0000256" key="25">
    <source>
        <dbReference type="ARBA" id="ARBA00044770"/>
    </source>
</evidence>
<evidence type="ECO:0000256" key="15">
    <source>
        <dbReference type="ARBA" id="ARBA00022801"/>
    </source>
</evidence>
<keyword evidence="20" id="KW-0472">Membrane</keyword>
<dbReference type="InterPro" id="IPR012338">
    <property type="entry name" value="Beta-lactam/transpept-like"/>
</dbReference>
<keyword evidence="18" id="KW-0573">Peptidoglycan synthesis</keyword>
<evidence type="ECO:0000256" key="21">
    <source>
        <dbReference type="ARBA" id="ARBA00023251"/>
    </source>
</evidence>
<evidence type="ECO:0000256" key="12">
    <source>
        <dbReference type="ARBA" id="ARBA00022676"/>
    </source>
</evidence>
<name>A0ABT3TBX2_9GAMM</name>
<keyword evidence="14" id="KW-0812">Transmembrane</keyword>
<evidence type="ECO:0000256" key="22">
    <source>
        <dbReference type="ARBA" id="ARBA00023268"/>
    </source>
</evidence>
<gene>
    <name evidence="30" type="ORF">EYC98_02755</name>
</gene>
<evidence type="ECO:0000256" key="11">
    <source>
        <dbReference type="ARBA" id="ARBA00022670"/>
    </source>
</evidence>
<dbReference type="InterPro" id="IPR001264">
    <property type="entry name" value="Glyco_trans_51"/>
</dbReference>
<dbReference type="InterPro" id="IPR001460">
    <property type="entry name" value="PCN-bd_Tpept"/>
</dbReference>
<evidence type="ECO:0000259" key="29">
    <source>
        <dbReference type="Pfam" id="PF17092"/>
    </source>
</evidence>
<evidence type="ECO:0000256" key="13">
    <source>
        <dbReference type="ARBA" id="ARBA00022679"/>
    </source>
</evidence>
<evidence type="ECO:0000256" key="26">
    <source>
        <dbReference type="ARBA" id="ARBA00049902"/>
    </source>
</evidence>
<evidence type="ECO:0000256" key="19">
    <source>
        <dbReference type="ARBA" id="ARBA00022989"/>
    </source>
</evidence>
<comment type="function">
    <text evidence="1">Cell wall formation. Synthesis of cross-linked peptidoglycan from the lipid intermediates. The enzyme has a penicillin-insensitive transglycosylase N-terminal domain (formation of linear glycan strands) and a penicillin-sensitive transpeptidase C-terminal domain (cross-linking of the peptide subunits).</text>
</comment>
<keyword evidence="16" id="KW-0133">Cell shape</keyword>
<dbReference type="Gene3D" id="1.10.3810.10">
    <property type="entry name" value="Biosynthetic peptidoglycan transglycosylase-like"/>
    <property type="match status" value="1"/>
</dbReference>
<reference evidence="30" key="1">
    <citation type="submission" date="2019-02" db="EMBL/GenBank/DDBJ databases">
        <authorList>
            <person name="Li S.-H."/>
        </authorList>
    </citation>
    <scope>NUCLEOTIDE SEQUENCE</scope>
    <source>
        <strain evidence="30">IMCC14734</strain>
    </source>
</reference>
<evidence type="ECO:0000256" key="7">
    <source>
        <dbReference type="ARBA" id="ARBA00018638"/>
    </source>
</evidence>
<evidence type="ECO:0000256" key="14">
    <source>
        <dbReference type="ARBA" id="ARBA00022692"/>
    </source>
</evidence>
<keyword evidence="12" id="KW-0328">Glycosyltransferase</keyword>
<dbReference type="NCBIfam" id="TIGR02074">
    <property type="entry name" value="PBP_1a_fam"/>
    <property type="match status" value="1"/>
</dbReference>
<evidence type="ECO:0000256" key="5">
    <source>
        <dbReference type="ARBA" id="ARBA00007739"/>
    </source>
</evidence>
<feature type="domain" description="Penicillin-binding protein transpeptidase" evidence="27">
    <location>
        <begin position="428"/>
        <end position="706"/>
    </location>
</feature>
<evidence type="ECO:0000256" key="16">
    <source>
        <dbReference type="ARBA" id="ARBA00022960"/>
    </source>
</evidence>
<dbReference type="InterPro" id="IPR023346">
    <property type="entry name" value="Lysozyme-like_dom_sf"/>
</dbReference>
<keyword evidence="11" id="KW-0645">Protease</keyword>
<evidence type="ECO:0000256" key="9">
    <source>
        <dbReference type="ARBA" id="ARBA00022519"/>
    </source>
</evidence>
<evidence type="ECO:0000259" key="27">
    <source>
        <dbReference type="Pfam" id="PF00905"/>
    </source>
</evidence>
<keyword evidence="10" id="KW-0121">Carboxypeptidase</keyword>
<dbReference type="Pfam" id="PF00905">
    <property type="entry name" value="Transpeptidase"/>
    <property type="match status" value="1"/>
</dbReference>
<dbReference type="InterPro" id="IPR036950">
    <property type="entry name" value="PBP_transglycosylase"/>
</dbReference>
<evidence type="ECO:0000256" key="24">
    <source>
        <dbReference type="ARBA" id="ARBA00034000"/>
    </source>
</evidence>
<organism evidence="30 31">
    <name type="scientific">Candidatus Litorirhabdus singularis</name>
    <dbReference type="NCBI Taxonomy" id="2518993"/>
    <lineage>
        <taxon>Bacteria</taxon>
        <taxon>Pseudomonadati</taxon>
        <taxon>Pseudomonadota</taxon>
        <taxon>Gammaproteobacteria</taxon>
        <taxon>Cellvibrionales</taxon>
        <taxon>Halieaceae</taxon>
        <taxon>Candidatus Litorirhabdus</taxon>
    </lineage>
</organism>
<evidence type="ECO:0000256" key="20">
    <source>
        <dbReference type="ARBA" id="ARBA00023136"/>
    </source>
</evidence>
<keyword evidence="19" id="KW-1133">Transmembrane helix</keyword>
<dbReference type="SUPFAM" id="SSF56601">
    <property type="entry name" value="beta-lactamase/transpeptidase-like"/>
    <property type="match status" value="1"/>
</dbReference>
<evidence type="ECO:0000259" key="28">
    <source>
        <dbReference type="Pfam" id="PF00912"/>
    </source>
</evidence>
<dbReference type="PANTHER" id="PTHR32282">
    <property type="entry name" value="BINDING PROTEIN TRANSPEPTIDASE, PUTATIVE-RELATED"/>
    <property type="match status" value="1"/>
</dbReference>
<keyword evidence="8" id="KW-1003">Cell membrane</keyword>
<evidence type="ECO:0000313" key="31">
    <source>
        <dbReference type="Proteomes" id="UP001143362"/>
    </source>
</evidence>
<dbReference type="Gene3D" id="3.40.710.10">
    <property type="entry name" value="DD-peptidase/beta-lactamase superfamily"/>
    <property type="match status" value="2"/>
</dbReference>
<dbReference type="Proteomes" id="UP001143362">
    <property type="component" value="Unassembled WGS sequence"/>
</dbReference>
<comment type="catalytic activity">
    <reaction evidence="24">
        <text>Preferential cleavage: (Ac)2-L-Lys-D-Ala-|-D-Ala. Also transpeptidation of peptidyl-alanyl moieties that are N-acyl substituents of D-alanine.</text>
        <dbReference type="EC" id="3.4.16.4"/>
    </reaction>
</comment>
<accession>A0ABT3TBX2</accession>
<comment type="subcellular location">
    <subcellularLocation>
        <location evidence="2">Cell inner membrane</location>
        <topology evidence="2">Single-pass type II membrane protein</topology>
    </subcellularLocation>
</comment>
<evidence type="ECO:0000256" key="10">
    <source>
        <dbReference type="ARBA" id="ARBA00022645"/>
    </source>
</evidence>
<evidence type="ECO:0000256" key="1">
    <source>
        <dbReference type="ARBA" id="ARBA00002624"/>
    </source>
</evidence>
<evidence type="ECO:0000256" key="4">
    <source>
        <dbReference type="ARBA" id="ARBA00007090"/>
    </source>
</evidence>
<dbReference type="Pfam" id="PF17092">
    <property type="entry name" value="PCB_OB"/>
    <property type="match status" value="1"/>
</dbReference>
<dbReference type="InterPro" id="IPR031376">
    <property type="entry name" value="PCB_OB"/>
</dbReference>
<proteinExistence type="inferred from homology"/>
<comment type="similarity">
    <text evidence="4">In the C-terminal section; belongs to the transpeptidase family.</text>
</comment>
<comment type="caution">
    <text evidence="30">The sequence shown here is derived from an EMBL/GenBank/DDBJ whole genome shotgun (WGS) entry which is preliminary data.</text>
</comment>
<evidence type="ECO:0000256" key="2">
    <source>
        <dbReference type="ARBA" id="ARBA00004249"/>
    </source>
</evidence>
<feature type="domain" description="Glycosyl transferase family 51" evidence="28">
    <location>
        <begin position="55"/>
        <end position="229"/>
    </location>
</feature>
<keyword evidence="31" id="KW-1185">Reference proteome</keyword>
<evidence type="ECO:0000313" key="30">
    <source>
        <dbReference type="EMBL" id="MCX2979779.1"/>
    </source>
</evidence>
<evidence type="ECO:0000256" key="18">
    <source>
        <dbReference type="ARBA" id="ARBA00022984"/>
    </source>
</evidence>
<keyword evidence="21" id="KW-0046">Antibiotic resistance</keyword>
<evidence type="ECO:0000256" key="3">
    <source>
        <dbReference type="ARBA" id="ARBA00004752"/>
    </source>
</evidence>
<evidence type="ECO:0000256" key="6">
    <source>
        <dbReference type="ARBA" id="ARBA00012448"/>
    </source>
</evidence>
<dbReference type="EMBL" id="SHNN01000001">
    <property type="protein sequence ID" value="MCX2979779.1"/>
    <property type="molecule type" value="Genomic_DNA"/>
</dbReference>
<evidence type="ECO:0000256" key="8">
    <source>
        <dbReference type="ARBA" id="ARBA00022475"/>
    </source>
</evidence>
<dbReference type="SUPFAM" id="SSF53955">
    <property type="entry name" value="Lysozyme-like"/>
    <property type="match status" value="1"/>
</dbReference>
<dbReference type="EC" id="2.4.99.28" evidence="25"/>
<feature type="domain" description="Penicillin-binding protein OB-like" evidence="29">
    <location>
        <begin position="316"/>
        <end position="425"/>
    </location>
</feature>
<dbReference type="InterPro" id="IPR050396">
    <property type="entry name" value="Glycosyltr_51/Transpeptidase"/>
</dbReference>
<keyword evidence="23" id="KW-0961">Cell wall biogenesis/degradation</keyword>
<protein>
    <recommendedName>
        <fullName evidence="7">Penicillin-binding protein 1A</fullName>
        <ecNumber evidence="25">2.4.99.28</ecNumber>
        <ecNumber evidence="6">3.4.16.4</ecNumber>
    </recommendedName>
</protein>
<comment type="catalytic activity">
    <reaction evidence="26">
        <text>[GlcNAc-(1-&gt;4)-Mur2Ac(oyl-L-Ala-gamma-D-Glu-L-Lys-D-Ala-D-Ala)](n)-di-trans,octa-cis-undecaprenyl diphosphate + beta-D-GlcNAc-(1-&gt;4)-Mur2Ac(oyl-L-Ala-gamma-D-Glu-L-Lys-D-Ala-D-Ala)-di-trans,octa-cis-undecaprenyl diphosphate = [GlcNAc-(1-&gt;4)-Mur2Ac(oyl-L-Ala-gamma-D-Glu-L-Lys-D-Ala-D-Ala)](n+1)-di-trans,octa-cis-undecaprenyl diphosphate + di-trans,octa-cis-undecaprenyl diphosphate + H(+)</text>
        <dbReference type="Rhea" id="RHEA:23708"/>
        <dbReference type="Rhea" id="RHEA-COMP:9602"/>
        <dbReference type="Rhea" id="RHEA-COMP:9603"/>
        <dbReference type="ChEBI" id="CHEBI:15378"/>
        <dbReference type="ChEBI" id="CHEBI:58405"/>
        <dbReference type="ChEBI" id="CHEBI:60033"/>
        <dbReference type="ChEBI" id="CHEBI:78435"/>
        <dbReference type="EC" id="2.4.99.28"/>
    </reaction>
</comment>
<comment type="similarity">
    <text evidence="5">In the N-terminal section; belongs to the glycosyltransferase 51 family.</text>
</comment>
<evidence type="ECO:0000256" key="23">
    <source>
        <dbReference type="ARBA" id="ARBA00023316"/>
    </source>
</evidence>
<keyword evidence="17" id="KW-0735">Signal-anchor</keyword>
<keyword evidence="13" id="KW-0808">Transferase</keyword>
<comment type="pathway">
    <text evidence="3">Cell wall biogenesis; peptidoglycan biosynthesis.</text>
</comment>
<dbReference type="Pfam" id="PF00912">
    <property type="entry name" value="Transgly"/>
    <property type="match status" value="1"/>
</dbReference>
<evidence type="ECO:0000256" key="17">
    <source>
        <dbReference type="ARBA" id="ARBA00022968"/>
    </source>
</evidence>